<evidence type="ECO:0008006" key="3">
    <source>
        <dbReference type="Google" id="ProtNLM"/>
    </source>
</evidence>
<sequence length="373" mass="41786">MEVIWGEIKDKFIHDDKFRSVVASDLELFLAKKEKGAGAWLTEKEVKEGVNDTSDLELLDVAGAPLNLVGLSEEDMRFRVTKEDVKAKKVPVHVLVVVPEGSIGSALSHPANSATIQNIAWYGTRGSIVEGEGVNLKDPQTLSRATLTADIIRRLEETHVLLVKSPPMTGKTSLAALVGRSLVVRHTIDNKKMDLFNFSALSTHKNETFEENFKKQCEIDWKDAVATFPTQPNCVVYLVVDEVQVIYREGTNSPRRKSAVFWELVKYVLSNGNYSVRILMFEAYESGVEYTRLATPIQFDDRIVLGIDQLNFSHDEVSEYVQKWFKGITCFEGSSLSAMEEFCGNLEEECESSTIASRVDPHAANWVTESSQR</sequence>
<comment type="caution">
    <text evidence="1">The sequence shown here is derived from an EMBL/GenBank/DDBJ whole genome shotgun (WGS) entry which is preliminary data.</text>
</comment>
<dbReference type="InterPro" id="IPR027417">
    <property type="entry name" value="P-loop_NTPase"/>
</dbReference>
<evidence type="ECO:0000313" key="1">
    <source>
        <dbReference type="EMBL" id="RAW25606.1"/>
    </source>
</evidence>
<dbReference type="SUPFAM" id="SSF52540">
    <property type="entry name" value="P-loop containing nucleoside triphosphate hydrolases"/>
    <property type="match status" value="1"/>
</dbReference>
<gene>
    <name evidence="1" type="ORF">PC110_g17978</name>
</gene>
<accession>A0A329RPH8</accession>
<dbReference type="Proteomes" id="UP000251314">
    <property type="component" value="Unassembled WGS sequence"/>
</dbReference>
<dbReference type="EMBL" id="MJFZ01000732">
    <property type="protein sequence ID" value="RAW25606.1"/>
    <property type="molecule type" value="Genomic_DNA"/>
</dbReference>
<evidence type="ECO:0000313" key="2">
    <source>
        <dbReference type="Proteomes" id="UP000251314"/>
    </source>
</evidence>
<reference evidence="1 2" key="1">
    <citation type="submission" date="2018-01" db="EMBL/GenBank/DDBJ databases">
        <title>Draft genome of the strawberry crown rot pathogen Phytophthora cactorum.</title>
        <authorList>
            <person name="Armitage A.D."/>
            <person name="Lysoe E."/>
            <person name="Nellist C.F."/>
            <person name="Harrison R.J."/>
            <person name="Brurberg M.B."/>
        </authorList>
    </citation>
    <scope>NUCLEOTIDE SEQUENCE [LARGE SCALE GENOMIC DNA]</scope>
    <source>
        <strain evidence="1 2">10300</strain>
    </source>
</reference>
<dbReference type="OrthoDB" id="120209at2759"/>
<dbReference type="AlphaFoldDB" id="A0A329RPH8"/>
<keyword evidence="2" id="KW-1185">Reference proteome</keyword>
<organism evidence="1 2">
    <name type="scientific">Phytophthora cactorum</name>
    <dbReference type="NCBI Taxonomy" id="29920"/>
    <lineage>
        <taxon>Eukaryota</taxon>
        <taxon>Sar</taxon>
        <taxon>Stramenopiles</taxon>
        <taxon>Oomycota</taxon>
        <taxon>Peronosporomycetes</taxon>
        <taxon>Peronosporales</taxon>
        <taxon>Peronosporaceae</taxon>
        <taxon>Phytophthora</taxon>
    </lineage>
</organism>
<dbReference type="VEuPathDB" id="FungiDB:PC110_g17978"/>
<protein>
    <recommendedName>
        <fullName evidence="3">P-loop containing nucleoside triphosphate hydrolase</fullName>
    </recommendedName>
</protein>
<proteinExistence type="predicted"/>
<name>A0A329RPH8_9STRA</name>